<feature type="compositionally biased region" description="Low complexity" evidence="1">
    <location>
        <begin position="1"/>
        <end position="13"/>
    </location>
</feature>
<comment type="caution">
    <text evidence="2">The sequence shown here is derived from an EMBL/GenBank/DDBJ whole genome shotgun (WGS) entry which is preliminary data.</text>
</comment>
<feature type="region of interest" description="Disordered" evidence="1">
    <location>
        <begin position="821"/>
        <end position="858"/>
    </location>
</feature>
<sequence>MSRVSSKSSLSPSATRGSSAIDLGKDSGIDMGRKTTPSISSGGIGITEEVANIGGMTVTGGVSVELSPIRLDISGNPNFEDPTKSTISIATGAEIPGGILGISGGVTINTSTGEIEQIAIGGEVAGVGAEVSVAKDGSVGVGISLQIPFTPIEISLGLGFPPKQPTPTPTPTPGEGINDPVTLPIGSNNFCRIILNLQRYTRRGFVGFTANWSELELTTTVKADFSKQYPTYTESTKATQWNFNPTTGQRTSIQYTIDYTDRPAQFSGRFFRPPGYQINIANAYYEGRGETAWCIEGKESEIYAYITNVMNKPWDSQTGGFNFWSDTQIGINKFTISDGICYSPDNSPTPLTSPSPSLSPSPFPNPPPRKENMDDCCRDSVRMLRRIHKHLGVSPIAGMEPLEQLAGVKSKGETFQGDKMAFPFEVPKTWLDVQAKKNEKITVKNLAELLLVIGAQSERLERVLGTREFLKDSEGKLRQSEGNLLSWLSGKNPDFAYPDPNDFWLNTDDGIIKEKRLEVRSLTDAVRYTVEAINRLERILPIAELKDSSIPARWIYPNGKGQLRVGNLIHLCEYMIRKSDKDMGYWPQKITIKAANPAIKDDKPITTDIHSQADMLRVILQQILDVEGDGDMGSNYDLRRTYLDIMAFQMIAKSTKYLEAITEYLGFDITEEVSKIPIPFDPFAGQDRSVIEQWWIKYGFGQAKTNFPTKNTESEIEELSGKLLQNSELEVNTVKFGSVDAKKDPKTLKEALIEILKHSSASAAAVTEVATESALDRVVDAAGIAQKLASFLMKRDIREGLGIGDLDNWISSAEKGYTDNLESESLRFPESNSLEPYGRPATQNPTIREIDTKDPKAD</sequence>
<feature type="compositionally biased region" description="Pro residues" evidence="1">
    <location>
        <begin position="351"/>
        <end position="367"/>
    </location>
</feature>
<protein>
    <submittedName>
        <fullName evidence="2">Uncharacterized protein</fullName>
    </submittedName>
</protein>
<reference evidence="2 3" key="1">
    <citation type="journal article" date="2020" name="Sci. Rep.">
        <title>A novel cyanobacterial geosmin producer, revising GeoA distribution and dispersion patterns in Bacteria.</title>
        <authorList>
            <person name="Churro C."/>
            <person name="Semedo-Aguiar A.P."/>
            <person name="Silva A.D."/>
            <person name="Pereira-Leal J.B."/>
            <person name="Leite R.B."/>
        </authorList>
    </citation>
    <scope>NUCLEOTIDE SEQUENCE [LARGE SCALE GENOMIC DNA]</scope>
    <source>
        <strain evidence="2 3">IPMA8</strain>
    </source>
</reference>
<evidence type="ECO:0000256" key="1">
    <source>
        <dbReference type="SAM" id="MobiDB-lite"/>
    </source>
</evidence>
<accession>A0ABX2D6G7</accession>
<keyword evidence="3" id="KW-1185">Reference proteome</keyword>
<dbReference type="Proteomes" id="UP000702425">
    <property type="component" value="Unassembled WGS sequence"/>
</dbReference>
<feature type="region of interest" description="Disordered" evidence="1">
    <location>
        <begin position="345"/>
        <end position="371"/>
    </location>
</feature>
<name>A0ABX2D6G7_9CYAN</name>
<feature type="compositionally biased region" description="Basic and acidic residues" evidence="1">
    <location>
        <begin position="23"/>
        <end position="33"/>
    </location>
</feature>
<organism evidence="2 3">
    <name type="scientific">Microcoleus asticus IPMA8</name>
    <dbReference type="NCBI Taxonomy" id="2563858"/>
    <lineage>
        <taxon>Bacteria</taxon>
        <taxon>Bacillati</taxon>
        <taxon>Cyanobacteriota</taxon>
        <taxon>Cyanophyceae</taxon>
        <taxon>Oscillatoriophycideae</taxon>
        <taxon>Oscillatoriales</taxon>
        <taxon>Microcoleaceae</taxon>
        <taxon>Microcoleus</taxon>
        <taxon>Microcoleus asticus</taxon>
    </lineage>
</organism>
<evidence type="ECO:0000313" key="2">
    <source>
        <dbReference type="EMBL" id="NQE37532.1"/>
    </source>
</evidence>
<evidence type="ECO:0000313" key="3">
    <source>
        <dbReference type="Proteomes" id="UP000702425"/>
    </source>
</evidence>
<dbReference type="EMBL" id="SRRZ01000135">
    <property type="protein sequence ID" value="NQE37532.1"/>
    <property type="molecule type" value="Genomic_DNA"/>
</dbReference>
<feature type="region of interest" description="Disordered" evidence="1">
    <location>
        <begin position="1"/>
        <end position="43"/>
    </location>
</feature>
<feature type="compositionally biased region" description="Basic and acidic residues" evidence="1">
    <location>
        <begin position="848"/>
        <end position="858"/>
    </location>
</feature>
<dbReference type="RefSeq" id="WP_172191649.1">
    <property type="nucleotide sequence ID" value="NZ_CAWPPK010000041.1"/>
</dbReference>
<gene>
    <name evidence="2" type="ORF">E5S67_05305</name>
</gene>
<proteinExistence type="predicted"/>